<dbReference type="RefSeq" id="WP_171093508.1">
    <property type="nucleotide sequence ID" value="NZ_CP053069.1"/>
</dbReference>
<dbReference type="InterPro" id="IPR050499">
    <property type="entry name" value="PEP-utilizing_PTS_enzyme"/>
</dbReference>
<feature type="domain" description="HPr" evidence="15">
    <location>
        <begin position="166"/>
        <end position="254"/>
    </location>
</feature>
<dbReference type="GO" id="GO:0008965">
    <property type="term" value="F:phosphoenolpyruvate-protein phosphotransferase activity"/>
    <property type="evidence" value="ECO:0007669"/>
    <property type="project" value="UniProtKB-EC"/>
</dbReference>
<keyword evidence="17" id="KW-1185">Reference proteome</keyword>
<dbReference type="PRINTS" id="PR01736">
    <property type="entry name" value="PHPHTRNFRASE"/>
</dbReference>
<keyword evidence="8" id="KW-0762">Sugar transport</keyword>
<dbReference type="Pfam" id="PF02896">
    <property type="entry name" value="PEP-utilizers_C"/>
    <property type="match status" value="1"/>
</dbReference>
<dbReference type="SUPFAM" id="SSF47831">
    <property type="entry name" value="Enzyme I of the PEP:sugar phosphotransferase system HPr-binding (sub)domain"/>
    <property type="match status" value="1"/>
</dbReference>
<dbReference type="KEGG" id="uru:DSM104443_02917"/>
<organism evidence="16 17">
    <name type="scientific">Usitatibacter rugosus</name>
    <dbReference type="NCBI Taxonomy" id="2732067"/>
    <lineage>
        <taxon>Bacteria</taxon>
        <taxon>Pseudomonadati</taxon>
        <taxon>Pseudomonadota</taxon>
        <taxon>Betaproteobacteria</taxon>
        <taxon>Nitrosomonadales</taxon>
        <taxon>Usitatibacteraceae</taxon>
        <taxon>Usitatibacter</taxon>
    </lineage>
</organism>
<dbReference type="PROSITE" id="PS51093">
    <property type="entry name" value="PTS_EIIA_TYPE_1"/>
    <property type="match status" value="1"/>
</dbReference>
<dbReference type="NCBIfam" id="TIGR01417">
    <property type="entry name" value="PTS_I_fam"/>
    <property type="match status" value="1"/>
</dbReference>
<dbReference type="SUPFAM" id="SSF52009">
    <property type="entry name" value="Phosphohistidine domain"/>
    <property type="match status" value="1"/>
</dbReference>
<keyword evidence="11" id="KW-0479">Metal-binding</keyword>
<proteinExistence type="inferred from homology"/>
<comment type="catalytic activity">
    <reaction evidence="1">
        <text>L-histidyl-[protein] + phosphoenolpyruvate = N(pros)-phospho-L-histidyl-[protein] + pyruvate</text>
        <dbReference type="Rhea" id="RHEA:23880"/>
        <dbReference type="Rhea" id="RHEA-COMP:9745"/>
        <dbReference type="Rhea" id="RHEA-COMP:9746"/>
        <dbReference type="ChEBI" id="CHEBI:15361"/>
        <dbReference type="ChEBI" id="CHEBI:29979"/>
        <dbReference type="ChEBI" id="CHEBI:58702"/>
        <dbReference type="ChEBI" id="CHEBI:64837"/>
        <dbReference type="EC" id="2.7.3.9"/>
    </reaction>
</comment>
<dbReference type="PROSITE" id="PS00742">
    <property type="entry name" value="PEP_ENZYMES_2"/>
    <property type="match status" value="1"/>
</dbReference>
<dbReference type="InterPro" id="IPR040442">
    <property type="entry name" value="Pyrv_kinase-like_dom_sf"/>
</dbReference>
<evidence type="ECO:0000256" key="3">
    <source>
        <dbReference type="ARBA" id="ARBA00004496"/>
    </source>
</evidence>
<dbReference type="PANTHER" id="PTHR46244:SF6">
    <property type="entry name" value="PHOSPHOENOLPYRUVATE-PROTEIN PHOSPHOTRANSFERASE"/>
    <property type="match status" value="1"/>
</dbReference>
<dbReference type="PROSITE" id="PS00369">
    <property type="entry name" value="PTS_HPR_HIS"/>
    <property type="match status" value="1"/>
</dbReference>
<keyword evidence="6" id="KW-0813">Transport</keyword>
<dbReference type="Pfam" id="PF05524">
    <property type="entry name" value="PEP-utilisers_N"/>
    <property type="match status" value="1"/>
</dbReference>
<gene>
    <name evidence="16" type="ORF">DSM104443_02917</name>
</gene>
<dbReference type="SUPFAM" id="SSF51621">
    <property type="entry name" value="Phosphoenolpyruvate/pyruvate domain"/>
    <property type="match status" value="1"/>
</dbReference>
<dbReference type="InterPro" id="IPR008731">
    <property type="entry name" value="PTS_EIN"/>
</dbReference>
<dbReference type="Gene3D" id="3.50.30.10">
    <property type="entry name" value="Phosphohistidine domain"/>
    <property type="match status" value="1"/>
</dbReference>
<evidence type="ECO:0000256" key="13">
    <source>
        <dbReference type="ARBA" id="ARBA00022842"/>
    </source>
</evidence>
<dbReference type="InterPro" id="IPR036618">
    <property type="entry name" value="PtsI_HPr-bd_sf"/>
</dbReference>
<dbReference type="InterPro" id="IPR011055">
    <property type="entry name" value="Dup_hybrid_motif"/>
</dbReference>
<dbReference type="NCBIfam" id="TIGR00830">
    <property type="entry name" value="PTBA"/>
    <property type="match status" value="1"/>
</dbReference>
<dbReference type="InterPro" id="IPR001127">
    <property type="entry name" value="PTS_EIIA_1_perm"/>
</dbReference>
<evidence type="ECO:0000256" key="4">
    <source>
        <dbReference type="ARBA" id="ARBA00007837"/>
    </source>
</evidence>
<dbReference type="Pfam" id="PF00381">
    <property type="entry name" value="PTS-HPr"/>
    <property type="match status" value="1"/>
</dbReference>
<keyword evidence="7" id="KW-0963">Cytoplasm</keyword>
<evidence type="ECO:0000256" key="10">
    <source>
        <dbReference type="ARBA" id="ARBA00022683"/>
    </source>
</evidence>
<evidence type="ECO:0000256" key="6">
    <source>
        <dbReference type="ARBA" id="ARBA00022448"/>
    </source>
</evidence>
<evidence type="ECO:0000256" key="12">
    <source>
        <dbReference type="ARBA" id="ARBA00022777"/>
    </source>
</evidence>
<name>A0A6M4GZ77_9PROT</name>
<dbReference type="GO" id="GO:0016301">
    <property type="term" value="F:kinase activity"/>
    <property type="evidence" value="ECO:0007669"/>
    <property type="project" value="UniProtKB-KW"/>
</dbReference>
<accession>A0A6M4GZ77</accession>
<dbReference type="NCBIfam" id="TIGR01003">
    <property type="entry name" value="PTS_HPr_family"/>
    <property type="match status" value="1"/>
</dbReference>
<evidence type="ECO:0000256" key="1">
    <source>
        <dbReference type="ARBA" id="ARBA00000683"/>
    </source>
</evidence>
<reference evidence="16 17" key="1">
    <citation type="submission" date="2020-04" db="EMBL/GenBank/DDBJ databases">
        <title>Usitatibacter rugosus gen. nov., sp. nov. and Usitatibacter palustris sp. nov., novel members of Usitatibacteraceae fam. nov. within the order Nitrosomonadales isolated from soil.</title>
        <authorList>
            <person name="Huber K.J."/>
            <person name="Neumann-Schaal M."/>
            <person name="Geppert A."/>
            <person name="Luckner M."/>
            <person name="Wanner G."/>
            <person name="Overmann J."/>
        </authorList>
    </citation>
    <scope>NUCLEOTIDE SEQUENCE [LARGE SCALE GENOMIC DNA]</scope>
    <source>
        <strain evidence="16 17">0125_3</strain>
    </source>
</reference>
<comment type="subcellular location">
    <subcellularLocation>
        <location evidence="3">Cytoplasm</location>
    </subcellularLocation>
</comment>
<dbReference type="PANTHER" id="PTHR46244">
    <property type="entry name" value="PHOSPHOENOLPYRUVATE-PROTEIN PHOSPHOTRANSFERASE"/>
    <property type="match status" value="1"/>
</dbReference>
<evidence type="ECO:0000256" key="7">
    <source>
        <dbReference type="ARBA" id="ARBA00022490"/>
    </source>
</evidence>
<dbReference type="GO" id="GO:0046872">
    <property type="term" value="F:metal ion binding"/>
    <property type="evidence" value="ECO:0007669"/>
    <property type="project" value="UniProtKB-KW"/>
</dbReference>
<dbReference type="SUPFAM" id="SSF51261">
    <property type="entry name" value="Duplicated hybrid motif"/>
    <property type="match status" value="1"/>
</dbReference>
<evidence type="ECO:0000256" key="11">
    <source>
        <dbReference type="ARBA" id="ARBA00022723"/>
    </source>
</evidence>
<evidence type="ECO:0000256" key="9">
    <source>
        <dbReference type="ARBA" id="ARBA00022679"/>
    </source>
</evidence>
<dbReference type="Gene3D" id="2.70.70.10">
    <property type="entry name" value="Glucose Permease (Domain IIA)"/>
    <property type="match status" value="1"/>
</dbReference>
<evidence type="ECO:0000313" key="16">
    <source>
        <dbReference type="EMBL" id="QJR11834.1"/>
    </source>
</evidence>
<dbReference type="InterPro" id="IPR023151">
    <property type="entry name" value="PEP_util_CS"/>
</dbReference>
<dbReference type="Gene3D" id="3.20.20.60">
    <property type="entry name" value="Phosphoenolpyruvate-binding domains"/>
    <property type="match status" value="1"/>
</dbReference>
<dbReference type="CDD" id="cd00367">
    <property type="entry name" value="PTS-HPr_like"/>
    <property type="match status" value="1"/>
</dbReference>
<dbReference type="EC" id="2.7.3.9" evidence="5"/>
<evidence type="ECO:0000313" key="17">
    <source>
        <dbReference type="Proteomes" id="UP000501534"/>
    </source>
</evidence>
<dbReference type="InterPro" id="IPR000032">
    <property type="entry name" value="HPr-like"/>
</dbReference>
<dbReference type="Gene3D" id="1.10.274.10">
    <property type="entry name" value="PtsI, HPr-binding domain"/>
    <property type="match status" value="1"/>
</dbReference>
<dbReference type="InterPro" id="IPR008279">
    <property type="entry name" value="PEP-util_enz_mobile_dom"/>
</dbReference>
<dbReference type="InterPro" id="IPR015813">
    <property type="entry name" value="Pyrv/PenolPyrv_kinase-like_dom"/>
</dbReference>
<evidence type="ECO:0000259" key="14">
    <source>
        <dbReference type="PROSITE" id="PS51093"/>
    </source>
</evidence>
<dbReference type="AlphaFoldDB" id="A0A6M4GZ77"/>
<dbReference type="InterPro" id="IPR036637">
    <property type="entry name" value="Phosphohistidine_dom_sf"/>
</dbReference>
<feature type="domain" description="PTS EIIA type-1" evidence="14">
    <location>
        <begin position="22"/>
        <end position="126"/>
    </location>
</feature>
<dbReference type="EMBL" id="CP053069">
    <property type="protein sequence ID" value="QJR11834.1"/>
    <property type="molecule type" value="Genomic_DNA"/>
</dbReference>
<evidence type="ECO:0000256" key="5">
    <source>
        <dbReference type="ARBA" id="ARBA00012232"/>
    </source>
</evidence>
<protein>
    <recommendedName>
        <fullName evidence="5">phosphoenolpyruvate--protein phosphotransferase</fullName>
        <ecNumber evidence="5">2.7.3.9</ecNumber>
    </recommendedName>
</protein>
<dbReference type="InterPro" id="IPR035895">
    <property type="entry name" value="HPr-like_sf"/>
</dbReference>
<dbReference type="InterPro" id="IPR001020">
    <property type="entry name" value="PTS_HPr_His_P_site"/>
</dbReference>
<dbReference type="PRINTS" id="PR00107">
    <property type="entry name" value="PHOSPHOCPHPR"/>
</dbReference>
<comment type="cofactor">
    <cofactor evidence="2">
        <name>Mg(2+)</name>
        <dbReference type="ChEBI" id="CHEBI:18420"/>
    </cofactor>
</comment>
<keyword evidence="12" id="KW-0418">Kinase</keyword>
<dbReference type="InterPro" id="IPR000121">
    <property type="entry name" value="PEP_util_C"/>
</dbReference>
<dbReference type="GO" id="GO:0009401">
    <property type="term" value="P:phosphoenolpyruvate-dependent sugar phosphotransferase system"/>
    <property type="evidence" value="ECO:0007669"/>
    <property type="project" value="UniProtKB-KW"/>
</dbReference>
<dbReference type="PROSITE" id="PS00371">
    <property type="entry name" value="PTS_EIIA_TYPE_1_HIS"/>
    <property type="match status" value="1"/>
</dbReference>
<dbReference type="Pfam" id="PF00391">
    <property type="entry name" value="PEP-utilizers"/>
    <property type="match status" value="1"/>
</dbReference>
<dbReference type="Pfam" id="PF00358">
    <property type="entry name" value="PTS_EIIA_1"/>
    <property type="match status" value="1"/>
</dbReference>
<evidence type="ECO:0000256" key="8">
    <source>
        <dbReference type="ARBA" id="ARBA00022597"/>
    </source>
</evidence>
<keyword evidence="9" id="KW-0808">Transferase</keyword>
<dbReference type="Gene3D" id="3.30.1340.10">
    <property type="entry name" value="HPr-like"/>
    <property type="match status" value="1"/>
</dbReference>
<dbReference type="PROSITE" id="PS51350">
    <property type="entry name" value="PTS_HPR_DOM"/>
    <property type="match status" value="1"/>
</dbReference>
<dbReference type="Proteomes" id="UP000501534">
    <property type="component" value="Chromosome"/>
</dbReference>
<evidence type="ECO:0000259" key="15">
    <source>
        <dbReference type="PROSITE" id="PS51350"/>
    </source>
</evidence>
<dbReference type="GO" id="GO:0005737">
    <property type="term" value="C:cytoplasm"/>
    <property type="evidence" value="ECO:0007669"/>
    <property type="project" value="UniProtKB-SubCell"/>
</dbReference>
<keyword evidence="10" id="KW-0598">Phosphotransferase system</keyword>
<evidence type="ECO:0000256" key="2">
    <source>
        <dbReference type="ARBA" id="ARBA00001946"/>
    </source>
</evidence>
<dbReference type="InterPro" id="IPR006318">
    <property type="entry name" value="PTS_EI-like"/>
</dbReference>
<sequence>MTTIVVRSPLAGWCLPLEEVPDAVFAQKMAGEGVAIEPTDGIVHAPCDGEVLFPKEARHALTVRTAGGQDVLIHVGIDTVKLDGAGFQRLVAAGQRVRAGEPVLQFDLDLVARKAASAATPVLVTAGGRIVRAVTGRIVAVGDVLFEIEADIAAAPTAPSTPQGPEERRHFGVPFEHGLHARPASVIAGALKPYEAEVFVHAKGRSANARSTTAMMSLGVRCGDRIEVVATGTHALHALDALDSLFTQPTPPAAAGMPKPATSERRSAVIACRGIAVGPAVQWTQAEIAVPEAGRGVTEEREALKLAIGRVREHLKSLAAEASGEQLAVLEAHVELVDDPELARHAADLVARGQSAGHAWRQATRATVALLSTLEDPRMRERTADLRDLENQVLRVLVGKGPSSSRELPLGAIVIADELLPSQLAAMDRERLAGIVMARGGATSHVAIIAASQGIPALVAAGRAVLDVPEGTIVILDAEEGRLHADPKPEQRAQVERSLAQRAVEKTADLARAGEPGATKDGTHIAVYANLGSLDDAKSAVTHGAEGCGLLRTEFLFLDRREAPDEDEQLHAYQSIADALGDRPLTIRTLDIGGDKPIAYLPMPHEDNPALGLRGLRTSLWRPELLHTQLRAILRVKPASQVRILLPMVTDASEIRLVRSFVDEHCRALGLDSAPALGIMIETPASAILADQLVNHADFLSIGTNDLSQYTLAMDRGHPELASQLDALHPSVLRLIALAADAGRSAGKEVAVCGGLGSDVTAIPILVGLGVDEVSAVPAAIPRIKRVLRERTLAECEALAREALLQSTAADVRALTGAKR</sequence>
<dbReference type="SUPFAM" id="SSF55594">
    <property type="entry name" value="HPr-like"/>
    <property type="match status" value="1"/>
</dbReference>
<comment type="similarity">
    <text evidence="4">Belongs to the PEP-utilizing enzyme family.</text>
</comment>
<keyword evidence="13" id="KW-0460">Magnesium</keyword>